<dbReference type="InterPro" id="IPR039426">
    <property type="entry name" value="TonB-dep_rcpt-like"/>
</dbReference>
<keyword evidence="7 8" id="KW-0998">Cell outer membrane</keyword>
<keyword evidence="6 8" id="KW-0472">Membrane</keyword>
<dbReference type="NCBIfam" id="TIGR04057">
    <property type="entry name" value="SusC_RagA_signa"/>
    <property type="match status" value="1"/>
</dbReference>
<evidence type="ECO:0000256" key="5">
    <source>
        <dbReference type="ARBA" id="ARBA00023077"/>
    </source>
</evidence>
<dbReference type="Pfam" id="PF13715">
    <property type="entry name" value="CarbopepD_reg_2"/>
    <property type="match status" value="1"/>
</dbReference>
<dbReference type="InterPro" id="IPR023997">
    <property type="entry name" value="TonB-dep_OMP_SusC/RagA_CS"/>
</dbReference>
<evidence type="ECO:0000256" key="4">
    <source>
        <dbReference type="ARBA" id="ARBA00022692"/>
    </source>
</evidence>
<dbReference type="KEGG" id="ark:D6B99_06745"/>
<evidence type="ECO:0000256" key="7">
    <source>
        <dbReference type="ARBA" id="ARBA00023237"/>
    </source>
</evidence>
<evidence type="ECO:0000259" key="11">
    <source>
        <dbReference type="Pfam" id="PF07715"/>
    </source>
</evidence>
<dbReference type="InterPro" id="IPR012910">
    <property type="entry name" value="Plug_dom"/>
</dbReference>
<dbReference type="SUPFAM" id="SSF56935">
    <property type="entry name" value="Porins"/>
    <property type="match status" value="1"/>
</dbReference>
<name>A0A386HU19_9BACT</name>
<keyword evidence="4 8" id="KW-0812">Transmembrane</keyword>
<evidence type="ECO:0000313" key="13">
    <source>
        <dbReference type="Proteomes" id="UP000266118"/>
    </source>
</evidence>
<dbReference type="Gene3D" id="2.40.170.20">
    <property type="entry name" value="TonB-dependent receptor, beta-barrel domain"/>
    <property type="match status" value="1"/>
</dbReference>
<dbReference type="InterPro" id="IPR023996">
    <property type="entry name" value="TonB-dep_OMP_SusC/RagA"/>
</dbReference>
<accession>A0A386HU19</accession>
<dbReference type="InterPro" id="IPR036942">
    <property type="entry name" value="Beta-barrel_TonB_sf"/>
</dbReference>
<dbReference type="NCBIfam" id="TIGR04056">
    <property type="entry name" value="OMP_RagA_SusC"/>
    <property type="match status" value="1"/>
</dbReference>
<sequence length="1008" mass="109705">MNTVITGHVTDELGKPLPNVTVNITGTSMGTITDSKGYYKLNVPDANAKGSLTFSFVGFSNQIVAIGDNTVINISLKANNSTLNDVVVIGYGTQNRSTINGAINTVGAKDINNKPVLNTFQALQGEAPNLIIQQSTLDPGSNVTVNIRGIGTTGNNDPLVVIDGIATQSSISLNTLNPDDIASVTVLKDAGSAAIYGSRAANGVILVTTKSGKLNQKQTVNYDGNYGVQVPDVLLHKVSAADNAYYKNLALINSGLPPAYTPEAIKQLADQGNGTWDIQHLLHNAPQQSQNVSVTGGSGKSFYYISGGYQNQQSNFIGNGGSGAKFGYQKYNFRINETAVIGIFKLNAILNYTKTRNKTNTVGDNNIIADANRVPANYSWQDANGNYLTNPVASQYNEYGVLMAGGANQADNDQIFGNLNGTLTITKDLHLTGVFGGTIENNGNFFRRTQVNYLPSGVYGNDLTTSDNNSKSNSFNTQLYADYGKIIGEHNFKITLGGSSEYYSQNGFALSESLTDPYLGTSTTGTIIDPVNSYTSVGVNANSLLSAFGRLNYDYKNRYFFDFVFREDASSKFAAGHRSGFFPSFTGGWRISDEPFMKKIKAVSNLKLRTSYGILGNQNVGNYQYQTTYFNYPSAYGFGNTSDPSSIVGGAGTTQSNPNLTWERAATANFGIDFGFFNNKLAGSFDYFNKITSDILQVPTDIPTIYGATPADENVAKVRDRGWELSLTYTLQGSKVTQSFTGNLADNQNTLLVLSGNQTQEIYNEDVFQLIRKVGQPITEYYGYKTNGFFQNQSEVDHYPKPAGAVVGIGDLKFKDLNGDGKIDDKDKTNLGNPFPRYTFGFTYRIAYGGFDLSVFIQGVGERTEFLRGESVEPFHYNYGQTVFTNQLDFWTPSNTNARYPRLATIGSTSNTNNWRTGSNLYSFNAAYARLKNVNIGYTLSKAFTQKLGMQKLRVSLIGQNLLTITKLKFIDPETSEFGNNLNPSSASNSGRGYLMPIFYGVELNATF</sequence>
<evidence type="ECO:0000256" key="3">
    <source>
        <dbReference type="ARBA" id="ARBA00022452"/>
    </source>
</evidence>
<evidence type="ECO:0000256" key="8">
    <source>
        <dbReference type="PROSITE-ProRule" id="PRU01360"/>
    </source>
</evidence>
<dbReference type="InterPro" id="IPR000531">
    <property type="entry name" value="Beta-barrel_TonB"/>
</dbReference>
<comment type="subcellular location">
    <subcellularLocation>
        <location evidence="1 8">Cell outer membrane</location>
        <topology evidence="1 8">Multi-pass membrane protein</topology>
    </subcellularLocation>
</comment>
<dbReference type="Gene3D" id="2.60.40.1120">
    <property type="entry name" value="Carboxypeptidase-like, regulatory domain"/>
    <property type="match status" value="1"/>
</dbReference>
<dbReference type="AlphaFoldDB" id="A0A386HU19"/>
<feature type="domain" description="TonB-dependent receptor plug" evidence="11">
    <location>
        <begin position="98"/>
        <end position="204"/>
    </location>
</feature>
<keyword evidence="13" id="KW-1185">Reference proteome</keyword>
<dbReference type="Pfam" id="PF07715">
    <property type="entry name" value="Plug"/>
    <property type="match status" value="1"/>
</dbReference>
<evidence type="ECO:0000256" key="9">
    <source>
        <dbReference type="RuleBase" id="RU003357"/>
    </source>
</evidence>
<evidence type="ECO:0000256" key="2">
    <source>
        <dbReference type="ARBA" id="ARBA00022448"/>
    </source>
</evidence>
<keyword evidence="5 9" id="KW-0798">TonB box</keyword>
<evidence type="ECO:0000313" key="12">
    <source>
        <dbReference type="EMBL" id="AYD49323.1"/>
    </source>
</evidence>
<evidence type="ECO:0000259" key="10">
    <source>
        <dbReference type="Pfam" id="PF00593"/>
    </source>
</evidence>
<dbReference type="Gene3D" id="2.170.130.10">
    <property type="entry name" value="TonB-dependent receptor, plug domain"/>
    <property type="match status" value="1"/>
</dbReference>
<proteinExistence type="inferred from homology"/>
<protein>
    <submittedName>
        <fullName evidence="12">TonB-dependent receptor</fullName>
    </submittedName>
</protein>
<keyword evidence="2 8" id="KW-0813">Transport</keyword>
<dbReference type="EMBL" id="CP032489">
    <property type="protein sequence ID" value="AYD49323.1"/>
    <property type="molecule type" value="Genomic_DNA"/>
</dbReference>
<comment type="similarity">
    <text evidence="8 9">Belongs to the TonB-dependent receptor family.</text>
</comment>
<keyword evidence="12" id="KW-0675">Receptor</keyword>
<feature type="domain" description="TonB-dependent receptor-like beta-barrel" evidence="10">
    <location>
        <begin position="366"/>
        <end position="962"/>
    </location>
</feature>
<dbReference type="Pfam" id="PF00593">
    <property type="entry name" value="TonB_dep_Rec_b-barrel"/>
    <property type="match status" value="1"/>
</dbReference>
<dbReference type="InterPro" id="IPR037066">
    <property type="entry name" value="Plug_dom_sf"/>
</dbReference>
<dbReference type="GO" id="GO:0009279">
    <property type="term" value="C:cell outer membrane"/>
    <property type="evidence" value="ECO:0007669"/>
    <property type="project" value="UniProtKB-SubCell"/>
</dbReference>
<dbReference type="SUPFAM" id="SSF49464">
    <property type="entry name" value="Carboxypeptidase regulatory domain-like"/>
    <property type="match status" value="1"/>
</dbReference>
<dbReference type="PROSITE" id="PS52016">
    <property type="entry name" value="TONB_DEPENDENT_REC_3"/>
    <property type="match status" value="1"/>
</dbReference>
<dbReference type="OrthoDB" id="899266at2"/>
<keyword evidence="3 8" id="KW-1134">Transmembrane beta strand</keyword>
<dbReference type="InterPro" id="IPR008969">
    <property type="entry name" value="CarboxyPept-like_regulatory"/>
</dbReference>
<reference evidence="12 13" key="1">
    <citation type="submission" date="2018-09" db="EMBL/GenBank/DDBJ databases">
        <title>Arachidicoccus sp. nov., a bacterium isolated from soil.</title>
        <authorList>
            <person name="Weon H.-Y."/>
            <person name="Kwon S.-W."/>
            <person name="Lee S.A."/>
        </authorList>
    </citation>
    <scope>NUCLEOTIDE SEQUENCE [LARGE SCALE GENOMIC DNA]</scope>
    <source>
        <strain evidence="12 13">KIS59-12</strain>
    </source>
</reference>
<organism evidence="12 13">
    <name type="scientific">Arachidicoccus soli</name>
    <dbReference type="NCBI Taxonomy" id="2341117"/>
    <lineage>
        <taxon>Bacteria</taxon>
        <taxon>Pseudomonadati</taxon>
        <taxon>Bacteroidota</taxon>
        <taxon>Chitinophagia</taxon>
        <taxon>Chitinophagales</taxon>
        <taxon>Chitinophagaceae</taxon>
        <taxon>Arachidicoccus</taxon>
    </lineage>
</organism>
<dbReference type="Proteomes" id="UP000266118">
    <property type="component" value="Chromosome"/>
</dbReference>
<gene>
    <name evidence="12" type="ORF">D6B99_06745</name>
</gene>
<evidence type="ECO:0000256" key="1">
    <source>
        <dbReference type="ARBA" id="ARBA00004571"/>
    </source>
</evidence>
<evidence type="ECO:0000256" key="6">
    <source>
        <dbReference type="ARBA" id="ARBA00023136"/>
    </source>
</evidence>